<dbReference type="SUPFAM" id="SSF63825">
    <property type="entry name" value="YWTD domain"/>
    <property type="match status" value="1"/>
</dbReference>
<accession>A0A915UB75</accession>
<dbReference type="PANTHER" id="PTHR35399">
    <property type="entry name" value="SLR8030 PROTEIN"/>
    <property type="match status" value="1"/>
</dbReference>
<sequence length="600" mass="65908">MKKLFGRSLLVLFTAGVLTGQAGHVDAGQKKSSKIPEFKEVPFPVTDADKRKIMASEEVTVDGKTYRIGYNTILRSGDQAGEGTFGLLMDQSGNPVLNKDGSRHISVDNDFSSLLPVGNKLFMVSHFESRPGAMYLTELGQDQKTGKLKAIKTENIDFSAVGGLWVPCAGSVTPWGTHLGSEEYPNNARATEAAKSMDDIEDYDKPMARYFGLDPYATSTTVVDFRRVFKPYRYGYPVEVAVSEDGKPTVYKHYAMGRVAVELAYVMPDKRTVYISDDGTNVGFFMFVADRPEDLSSGTLYAAKWNQKHSANGGYADLSWINLGHADEDTIHKAVESGISFSDIFAVSEPKGNGTCEQGFTSVHTTTGLECLQIRPGMETIASRLETRRYAAMKGATTEFRKEEGITFDPDHKRLYVAMSQVAKGMEDGKKYDKGGPNHVRLPKNKCGVVYGLDIRPDATIGSEYVAVNMYGVVAGTMHKYPQDSEFANNTCDINSIANPDNITYMAGRDTLIIGEDTGSGHQNDAIWAYNVKTGKLTRIQTTPYGSETTSPYFYPNINGHAYLMSVIQHPYGESDEDKLRDSAEAKAYTGYIGPLPAMD</sequence>
<gene>
    <name evidence="2" type="ORF">GF1_27460</name>
</gene>
<feature type="signal peptide" evidence="1">
    <location>
        <begin position="1"/>
        <end position="22"/>
    </location>
</feature>
<keyword evidence="1" id="KW-0732">Signal</keyword>
<evidence type="ECO:0000256" key="1">
    <source>
        <dbReference type="SAM" id="SignalP"/>
    </source>
</evidence>
<feature type="chain" id="PRO_5037479018" evidence="1">
    <location>
        <begin position="23"/>
        <end position="600"/>
    </location>
</feature>
<proteinExistence type="predicted"/>
<dbReference type="EMBL" id="AP024233">
    <property type="protein sequence ID" value="BCO10370.1"/>
    <property type="molecule type" value="Genomic_DNA"/>
</dbReference>
<dbReference type="InterPro" id="IPR008557">
    <property type="entry name" value="PhoX"/>
</dbReference>
<evidence type="ECO:0000313" key="2">
    <source>
        <dbReference type="EMBL" id="BCO10370.1"/>
    </source>
</evidence>
<dbReference type="AlphaFoldDB" id="A0A915UB75"/>
<evidence type="ECO:0000313" key="3">
    <source>
        <dbReference type="Proteomes" id="UP001063350"/>
    </source>
</evidence>
<dbReference type="PANTHER" id="PTHR35399:SF2">
    <property type="entry name" value="DUF839 DOMAIN-CONTAINING PROTEIN"/>
    <property type="match status" value="1"/>
</dbReference>
<protein>
    <submittedName>
        <fullName evidence="2">Alkaline phosphatase</fullName>
    </submittedName>
</protein>
<name>A0A915UB75_9BACT</name>
<keyword evidence="3" id="KW-1185">Reference proteome</keyword>
<dbReference type="Pfam" id="PF05787">
    <property type="entry name" value="PhoX"/>
    <property type="match status" value="1"/>
</dbReference>
<reference evidence="2" key="1">
    <citation type="submission" date="2020-12" db="EMBL/GenBank/DDBJ databases">
        <title>Desulfobium dissulfuricans gen. nov., sp. nov., a novel mesophilic, sulfate-reducing bacterium isolated from a deep-sea hydrothermal vent.</title>
        <authorList>
            <person name="Hashimoto Y."/>
            <person name="Tame A."/>
            <person name="Sawayama S."/>
            <person name="Miyazaki J."/>
            <person name="Takai K."/>
            <person name="Nakagawa S."/>
        </authorList>
    </citation>
    <scope>NUCLEOTIDE SEQUENCE</scope>
    <source>
        <strain evidence="2">GF1</strain>
    </source>
</reference>
<dbReference type="Proteomes" id="UP001063350">
    <property type="component" value="Chromosome"/>
</dbReference>
<organism evidence="2 3">
    <name type="scientific">Desulfolithobacter dissulfuricans</name>
    <dbReference type="NCBI Taxonomy" id="2795293"/>
    <lineage>
        <taxon>Bacteria</taxon>
        <taxon>Pseudomonadati</taxon>
        <taxon>Thermodesulfobacteriota</taxon>
        <taxon>Desulfobulbia</taxon>
        <taxon>Desulfobulbales</taxon>
        <taxon>Desulfobulbaceae</taxon>
        <taxon>Desulfolithobacter</taxon>
    </lineage>
</organism>
<dbReference type="RefSeq" id="WP_267927104.1">
    <property type="nucleotide sequence ID" value="NZ_AP024233.1"/>
</dbReference>
<dbReference type="KEGG" id="ddu:GF1_27460"/>